<comment type="caution">
    <text evidence="5">The sequence shown here is derived from an EMBL/GenBank/DDBJ whole genome shotgun (WGS) entry which is preliminary data.</text>
</comment>
<evidence type="ECO:0000256" key="1">
    <source>
        <dbReference type="ARBA" id="ARBA00009995"/>
    </source>
</evidence>
<dbReference type="EMBL" id="BQKI01000002">
    <property type="protein sequence ID" value="GJM89530.1"/>
    <property type="molecule type" value="Genomic_DNA"/>
</dbReference>
<name>A0AAV5BUX9_ELECO</name>
<dbReference type="SUPFAM" id="SSF53756">
    <property type="entry name" value="UDP-Glycosyltransferase/glycogen phosphorylase"/>
    <property type="match status" value="1"/>
</dbReference>
<dbReference type="GO" id="GO:0035251">
    <property type="term" value="F:UDP-glucosyltransferase activity"/>
    <property type="evidence" value="ECO:0007669"/>
    <property type="project" value="InterPro"/>
</dbReference>
<dbReference type="PANTHER" id="PTHR48048:SF92">
    <property type="entry name" value="OS01G0869400 PROTEIN"/>
    <property type="match status" value="1"/>
</dbReference>
<reference evidence="5" key="2">
    <citation type="submission" date="2021-12" db="EMBL/GenBank/DDBJ databases">
        <title>Resequencing data analysis of finger millet.</title>
        <authorList>
            <person name="Hatakeyama M."/>
            <person name="Aluri S."/>
            <person name="Balachadran M.T."/>
            <person name="Sivarajan S.R."/>
            <person name="Poveda L."/>
            <person name="Shimizu-Inatsugi R."/>
            <person name="Schlapbach R."/>
            <person name="Sreeman S.M."/>
            <person name="Shimizu K.K."/>
        </authorList>
    </citation>
    <scope>NUCLEOTIDE SEQUENCE</scope>
</reference>
<dbReference type="EC" id="2.4.1.-" evidence="4"/>
<dbReference type="InterPro" id="IPR050481">
    <property type="entry name" value="UDP-glycosyltransf_plant"/>
</dbReference>
<dbReference type="AlphaFoldDB" id="A0AAV5BUX9"/>
<organism evidence="5 6">
    <name type="scientific">Eleusine coracana subsp. coracana</name>
    <dbReference type="NCBI Taxonomy" id="191504"/>
    <lineage>
        <taxon>Eukaryota</taxon>
        <taxon>Viridiplantae</taxon>
        <taxon>Streptophyta</taxon>
        <taxon>Embryophyta</taxon>
        <taxon>Tracheophyta</taxon>
        <taxon>Spermatophyta</taxon>
        <taxon>Magnoliopsida</taxon>
        <taxon>Liliopsida</taxon>
        <taxon>Poales</taxon>
        <taxon>Poaceae</taxon>
        <taxon>PACMAD clade</taxon>
        <taxon>Chloridoideae</taxon>
        <taxon>Cynodonteae</taxon>
        <taxon>Eleusininae</taxon>
        <taxon>Eleusine</taxon>
    </lineage>
</organism>
<evidence type="ECO:0000256" key="4">
    <source>
        <dbReference type="RuleBase" id="RU362057"/>
    </source>
</evidence>
<reference evidence="5" key="1">
    <citation type="journal article" date="2018" name="DNA Res.">
        <title>Multiple hybrid de novo genome assembly of finger millet, an orphan allotetraploid crop.</title>
        <authorList>
            <person name="Hatakeyama M."/>
            <person name="Aluri S."/>
            <person name="Balachadran M.T."/>
            <person name="Sivarajan S.R."/>
            <person name="Patrignani A."/>
            <person name="Gruter S."/>
            <person name="Poveda L."/>
            <person name="Shimizu-Inatsugi R."/>
            <person name="Baeten J."/>
            <person name="Francoijs K.J."/>
            <person name="Nataraja K.N."/>
            <person name="Reddy Y.A.N."/>
            <person name="Phadnis S."/>
            <person name="Ravikumar R.L."/>
            <person name="Schlapbach R."/>
            <person name="Sreeman S.M."/>
            <person name="Shimizu K.K."/>
        </authorList>
    </citation>
    <scope>NUCLEOTIDE SEQUENCE</scope>
</reference>
<evidence type="ECO:0000313" key="5">
    <source>
        <dbReference type="EMBL" id="GJM89530.1"/>
    </source>
</evidence>
<accession>A0AAV5BUX9</accession>
<dbReference type="Pfam" id="PF00201">
    <property type="entry name" value="UDPGT"/>
    <property type="match status" value="1"/>
</dbReference>
<comment type="similarity">
    <text evidence="1 3">Belongs to the UDP-glycosyltransferase family.</text>
</comment>
<keyword evidence="6" id="KW-1185">Reference proteome</keyword>
<gene>
    <name evidence="5" type="primary">ga05731</name>
    <name evidence="5" type="ORF">PR202_ga05731</name>
</gene>
<dbReference type="CDD" id="cd03784">
    <property type="entry name" value="GT1_Gtf-like"/>
    <property type="match status" value="1"/>
</dbReference>
<evidence type="ECO:0000256" key="2">
    <source>
        <dbReference type="ARBA" id="ARBA00022679"/>
    </source>
</evidence>
<evidence type="ECO:0000313" key="6">
    <source>
        <dbReference type="Proteomes" id="UP001054889"/>
    </source>
</evidence>
<dbReference type="InterPro" id="IPR002213">
    <property type="entry name" value="UDP_glucos_trans"/>
</dbReference>
<protein>
    <recommendedName>
        <fullName evidence="4">Glycosyltransferase</fullName>
        <ecNumber evidence="4">2.4.1.-</ecNumber>
    </recommendedName>
</protein>
<keyword evidence="2 3" id="KW-0808">Transferase</keyword>
<dbReference type="InterPro" id="IPR035595">
    <property type="entry name" value="UDP_glycos_trans_CS"/>
</dbReference>
<keyword evidence="3" id="KW-0328">Glycosyltransferase</keyword>
<proteinExistence type="inferred from homology"/>
<dbReference type="PANTHER" id="PTHR48048">
    <property type="entry name" value="GLYCOSYLTRANSFERASE"/>
    <property type="match status" value="1"/>
</dbReference>
<dbReference type="Proteomes" id="UP001054889">
    <property type="component" value="Unassembled WGS sequence"/>
</dbReference>
<evidence type="ECO:0000256" key="3">
    <source>
        <dbReference type="RuleBase" id="RU003718"/>
    </source>
</evidence>
<sequence length="486" mass="52631">MEEKKTKTKTVVLYPGLAVSHFAPMLHLADALVDAGCAVTVAHNDATLNQDAAAVDRAASSNPSVTFHTLPTIPDPPAITYDARFLLTYFDLVHRYTHPLRDFLYSLITPPGCGGVHALVVDMLSVDALHAAAELGVPAYAFFPSNASALATSIQVSKVGEEEGRPKKNFFGEMGDAPLDLRGVPRVPASHLFSELLESPESEIYGSVASMLRRIHQEADGILVNSFESLEPRAVGALGGDVATAPVYCVGPLVAGASLETEKRHECLAWLDEQPDRGVVFLCFGGAGHHSGKQMKEVAVGLEDSGHRFLWAVRTPLPDDDADQAFDPRAEPDLDALLPDGFLERTRGRGLVVVKTWAPQVEVLHHRATGAFVTHCGWNSVLEAIVAGVPMLCWPLYAEQKMNKVFLVEEYGVGVEMVGWRDGMVKAQEVEAKVRMAMEESEQGNRIRARVAEHRDAAAVAWEEGGSSRAAFGRFLLDSSFARSSI</sequence>
<dbReference type="Gene3D" id="3.40.50.2000">
    <property type="entry name" value="Glycogen Phosphorylase B"/>
    <property type="match status" value="2"/>
</dbReference>
<dbReference type="PROSITE" id="PS00375">
    <property type="entry name" value="UDPGT"/>
    <property type="match status" value="1"/>
</dbReference>
<dbReference type="FunFam" id="3.40.50.2000:FF:000020">
    <property type="entry name" value="Glycosyltransferase"/>
    <property type="match status" value="1"/>
</dbReference>